<sequence>MSAPLIWIVFPALMSIVYLLLQEKRRLVLVISVLVCFLLSLMAVIQPLGAVLKLGPLSIEIKTTLAVFGRELVLENNDRFFLAFINFAAMFWFIGSYVSNVPSKFIPLGQAILATLTATLAVEPFLYSAIFLELTAIISMPLVTVYGKSVGRGMFRYLIFQSLALPFILLAGWMLSSSQANPSDISQLTLAALLLGMGFTFYLGVFPFHIWIPELAEETHPYVAGFLLSILPIVSILILLNFLDGIVWLKNATFLAPVLKIVGTVMVLSGGIGAINQKDLRRLLGFAVIFETGFALLAVGLQTSIGTQTFYLSFIPRIIQLGLFSLVLAIFATEGIGNRFSEIKGQMRVNPIYSIALLVAVFSIAGFPLLAGFPFKVELLEQYASQPVIVIWAVIGMAAMLFATIKLLIVLIARPESSQNIPTSPAQLIFVITGAFILLIMGLIPNVFIGSLWNLFAKLLGLA</sequence>
<keyword evidence="4 6" id="KW-1133">Transmembrane helix</keyword>
<feature type="transmembrane region" description="Helical" evidence="6">
    <location>
        <begin position="311"/>
        <end position="331"/>
    </location>
</feature>
<evidence type="ECO:0000259" key="7">
    <source>
        <dbReference type="Pfam" id="PF00361"/>
    </source>
</evidence>
<feature type="transmembrane region" description="Helical" evidence="6">
    <location>
        <begin position="6"/>
        <end position="21"/>
    </location>
</feature>
<dbReference type="Pfam" id="PF00361">
    <property type="entry name" value="Proton_antipo_M"/>
    <property type="match status" value="1"/>
</dbReference>
<feature type="transmembrane region" description="Helical" evidence="6">
    <location>
        <begin position="80"/>
        <end position="98"/>
    </location>
</feature>
<keyword evidence="3 6" id="KW-0812">Transmembrane</keyword>
<name>A0A644XSK5_9ZZZZ</name>
<dbReference type="GO" id="GO:0016491">
    <property type="term" value="F:oxidoreductase activity"/>
    <property type="evidence" value="ECO:0007669"/>
    <property type="project" value="UniProtKB-KW"/>
</dbReference>
<evidence type="ECO:0000256" key="6">
    <source>
        <dbReference type="SAM" id="Phobius"/>
    </source>
</evidence>
<reference evidence="8" key="1">
    <citation type="submission" date="2019-08" db="EMBL/GenBank/DDBJ databases">
        <authorList>
            <person name="Kucharzyk K."/>
            <person name="Murdoch R.W."/>
            <person name="Higgins S."/>
            <person name="Loffler F."/>
        </authorList>
    </citation>
    <scope>NUCLEOTIDE SEQUENCE</scope>
</reference>
<keyword evidence="5 6" id="KW-0472">Membrane</keyword>
<evidence type="ECO:0000256" key="1">
    <source>
        <dbReference type="ARBA" id="ARBA00004651"/>
    </source>
</evidence>
<keyword evidence="2" id="KW-1003">Cell membrane</keyword>
<evidence type="ECO:0000256" key="3">
    <source>
        <dbReference type="ARBA" id="ARBA00022692"/>
    </source>
</evidence>
<dbReference type="InterPro" id="IPR050586">
    <property type="entry name" value="CPA3_Na-H_Antiporter_D"/>
</dbReference>
<comment type="caution">
    <text evidence="8">The sequence shown here is derived from an EMBL/GenBank/DDBJ whole genome shotgun (WGS) entry which is preliminary data.</text>
</comment>
<organism evidence="8">
    <name type="scientific">bioreactor metagenome</name>
    <dbReference type="NCBI Taxonomy" id="1076179"/>
    <lineage>
        <taxon>unclassified sequences</taxon>
        <taxon>metagenomes</taxon>
        <taxon>ecological metagenomes</taxon>
    </lineage>
</organism>
<feature type="transmembrane region" description="Helical" evidence="6">
    <location>
        <begin position="389"/>
        <end position="413"/>
    </location>
</feature>
<feature type="domain" description="NADH:quinone oxidoreductase/Mrp antiporter transmembrane" evidence="7">
    <location>
        <begin position="130"/>
        <end position="399"/>
    </location>
</feature>
<evidence type="ECO:0000256" key="2">
    <source>
        <dbReference type="ARBA" id="ARBA00022475"/>
    </source>
</evidence>
<feature type="transmembrane region" description="Helical" evidence="6">
    <location>
        <begin position="105"/>
        <end position="122"/>
    </location>
</feature>
<evidence type="ECO:0000256" key="4">
    <source>
        <dbReference type="ARBA" id="ARBA00022989"/>
    </source>
</evidence>
<feature type="transmembrane region" description="Helical" evidence="6">
    <location>
        <begin position="128"/>
        <end position="146"/>
    </location>
</feature>
<gene>
    <name evidence="8" type="primary">ndhB_21</name>
    <name evidence="8" type="ORF">SDC9_63499</name>
</gene>
<feature type="transmembrane region" description="Helical" evidence="6">
    <location>
        <begin position="188"/>
        <end position="210"/>
    </location>
</feature>
<feature type="transmembrane region" description="Helical" evidence="6">
    <location>
        <begin position="283"/>
        <end position="305"/>
    </location>
</feature>
<proteinExistence type="predicted"/>
<dbReference type="PANTHER" id="PTHR42703:SF1">
    <property type="entry name" value="NA(+)_H(+) ANTIPORTER SUBUNIT D1"/>
    <property type="match status" value="1"/>
</dbReference>
<dbReference type="PANTHER" id="PTHR42703">
    <property type="entry name" value="NADH DEHYDROGENASE"/>
    <property type="match status" value="1"/>
</dbReference>
<feature type="transmembrane region" description="Helical" evidence="6">
    <location>
        <begin position="352"/>
        <end position="377"/>
    </location>
</feature>
<feature type="transmembrane region" description="Helical" evidence="6">
    <location>
        <begin position="254"/>
        <end position="276"/>
    </location>
</feature>
<evidence type="ECO:0000256" key="5">
    <source>
        <dbReference type="ARBA" id="ARBA00023136"/>
    </source>
</evidence>
<dbReference type="AlphaFoldDB" id="A0A644XSK5"/>
<evidence type="ECO:0000313" key="8">
    <source>
        <dbReference type="EMBL" id="MPM17114.1"/>
    </source>
</evidence>
<dbReference type="GO" id="GO:0005886">
    <property type="term" value="C:plasma membrane"/>
    <property type="evidence" value="ECO:0007669"/>
    <property type="project" value="UniProtKB-SubCell"/>
</dbReference>
<keyword evidence="8" id="KW-0560">Oxidoreductase</keyword>
<feature type="transmembrane region" description="Helical" evidence="6">
    <location>
        <begin position="158"/>
        <end position="176"/>
    </location>
</feature>
<dbReference type="EMBL" id="VSSQ01002736">
    <property type="protein sequence ID" value="MPM17114.1"/>
    <property type="molecule type" value="Genomic_DNA"/>
</dbReference>
<feature type="transmembrane region" description="Helical" evidence="6">
    <location>
        <begin position="222"/>
        <end position="242"/>
    </location>
</feature>
<accession>A0A644XSK5</accession>
<feature type="transmembrane region" description="Helical" evidence="6">
    <location>
        <begin position="28"/>
        <end position="48"/>
    </location>
</feature>
<dbReference type="EC" id="1.6.5.11" evidence="8"/>
<protein>
    <submittedName>
        <fullName evidence="8">NAD(P)H-quinone oxidoreductase subunit 2, chloroplastic</fullName>
        <ecNumber evidence="8">1.6.5.11</ecNumber>
    </submittedName>
</protein>
<dbReference type="InterPro" id="IPR001750">
    <property type="entry name" value="ND/Mrp_TM"/>
</dbReference>
<comment type="subcellular location">
    <subcellularLocation>
        <location evidence="1">Cell membrane</location>
        <topology evidence="1">Multi-pass membrane protein</topology>
    </subcellularLocation>
</comment>
<feature type="transmembrane region" description="Helical" evidence="6">
    <location>
        <begin position="425"/>
        <end position="453"/>
    </location>
</feature>